<dbReference type="STRING" id="946122.A0A0C2WED2"/>
<dbReference type="InParanoid" id="A0A0C2WED2"/>
<sequence>MYNGLGDDGGSHPFAYLPPNPRKYHKRLVDLCLQRDLHRMLSPEVPDHEEVSLGILSQPHLDLLTGCATRW</sequence>
<dbReference type="HOGENOM" id="CLU_2746804_0_0_1"/>
<evidence type="ECO:0000313" key="1">
    <source>
        <dbReference type="EMBL" id="KIL54403.1"/>
    </source>
</evidence>
<dbReference type="EMBL" id="KN818764">
    <property type="protein sequence ID" value="KIL54403.1"/>
    <property type="molecule type" value="Genomic_DNA"/>
</dbReference>
<organism evidence="1 2">
    <name type="scientific">Amanita muscaria (strain Koide BX008)</name>
    <dbReference type="NCBI Taxonomy" id="946122"/>
    <lineage>
        <taxon>Eukaryota</taxon>
        <taxon>Fungi</taxon>
        <taxon>Dikarya</taxon>
        <taxon>Basidiomycota</taxon>
        <taxon>Agaricomycotina</taxon>
        <taxon>Agaricomycetes</taxon>
        <taxon>Agaricomycetidae</taxon>
        <taxon>Agaricales</taxon>
        <taxon>Pluteineae</taxon>
        <taxon>Amanitaceae</taxon>
        <taxon>Amanita</taxon>
    </lineage>
</organism>
<keyword evidence="2" id="KW-1185">Reference proteome</keyword>
<dbReference type="OrthoDB" id="2015333at2759"/>
<evidence type="ECO:0000313" key="2">
    <source>
        <dbReference type="Proteomes" id="UP000054549"/>
    </source>
</evidence>
<protein>
    <submittedName>
        <fullName evidence="1">Uncharacterized protein</fullName>
    </submittedName>
</protein>
<accession>A0A0C2WED2</accession>
<reference evidence="1 2" key="1">
    <citation type="submission" date="2014-04" db="EMBL/GenBank/DDBJ databases">
        <title>Evolutionary Origins and Diversification of the Mycorrhizal Mutualists.</title>
        <authorList>
            <consortium name="DOE Joint Genome Institute"/>
            <consortium name="Mycorrhizal Genomics Consortium"/>
            <person name="Kohler A."/>
            <person name="Kuo A."/>
            <person name="Nagy L.G."/>
            <person name="Floudas D."/>
            <person name="Copeland A."/>
            <person name="Barry K.W."/>
            <person name="Cichocki N."/>
            <person name="Veneault-Fourrey C."/>
            <person name="LaButti K."/>
            <person name="Lindquist E.A."/>
            <person name="Lipzen A."/>
            <person name="Lundell T."/>
            <person name="Morin E."/>
            <person name="Murat C."/>
            <person name="Riley R."/>
            <person name="Ohm R."/>
            <person name="Sun H."/>
            <person name="Tunlid A."/>
            <person name="Henrissat B."/>
            <person name="Grigoriev I.V."/>
            <person name="Hibbett D.S."/>
            <person name="Martin F."/>
        </authorList>
    </citation>
    <scope>NUCLEOTIDE SEQUENCE [LARGE SCALE GENOMIC DNA]</scope>
    <source>
        <strain evidence="1 2">Koide BX008</strain>
    </source>
</reference>
<gene>
    <name evidence="1" type="ORF">M378DRAFT_174260</name>
</gene>
<feature type="non-terminal residue" evidence="1">
    <location>
        <position position="71"/>
    </location>
</feature>
<proteinExistence type="predicted"/>
<name>A0A0C2WED2_AMAMK</name>
<dbReference type="Proteomes" id="UP000054549">
    <property type="component" value="Unassembled WGS sequence"/>
</dbReference>
<dbReference type="AlphaFoldDB" id="A0A0C2WED2"/>